<evidence type="ECO:0000313" key="6">
    <source>
        <dbReference type="EMBL" id="CAD7624879.1"/>
    </source>
</evidence>
<dbReference type="InterPro" id="IPR002470">
    <property type="entry name" value="Peptidase_S9A"/>
</dbReference>
<name>A0A7R9KKC1_9ACAR</name>
<dbReference type="OrthoDB" id="248387at2759"/>
<dbReference type="PRINTS" id="PR00862">
    <property type="entry name" value="PROLIGOPTASE"/>
</dbReference>
<dbReference type="Proteomes" id="UP000759131">
    <property type="component" value="Unassembled WGS sequence"/>
</dbReference>
<evidence type="ECO:0000256" key="2">
    <source>
        <dbReference type="ARBA" id="ARBA00005228"/>
    </source>
</evidence>
<evidence type="ECO:0000256" key="1">
    <source>
        <dbReference type="ARBA" id="ARBA00001070"/>
    </source>
</evidence>
<reference evidence="6" key="1">
    <citation type="submission" date="2020-11" db="EMBL/GenBank/DDBJ databases">
        <authorList>
            <person name="Tran Van P."/>
        </authorList>
    </citation>
    <scope>NUCLEOTIDE SEQUENCE</scope>
</reference>
<evidence type="ECO:0000256" key="3">
    <source>
        <dbReference type="ARBA" id="ARBA00016310"/>
    </source>
</evidence>
<comment type="catalytic activity">
    <reaction evidence="1">
        <text>Hydrolysis of Pro-|-Xaa &gt;&gt; Ala-|-Xaa in oligopeptides.</text>
        <dbReference type="EC" id="3.4.21.26"/>
    </reaction>
</comment>
<accession>A0A7R9KKC1</accession>
<dbReference type="EMBL" id="OC857220">
    <property type="protein sequence ID" value="CAD7624879.1"/>
    <property type="molecule type" value="Genomic_DNA"/>
</dbReference>
<evidence type="ECO:0000256" key="4">
    <source>
        <dbReference type="RuleBase" id="RU368024"/>
    </source>
</evidence>
<sequence>MLRFPLFTIGWAWKEEYGSPQDNKEHFEYIYKYSPLHAIPQAATQYPAMLVLTADHDDRVVPAHSYKYAAQLQYELGAKLADTPLMIRIDTNSGHGAGKPISKWIEEYTDIVSFILNSLKIDYKSQSVVKRYVLTKFGRKL</sequence>
<dbReference type="GO" id="GO:0070012">
    <property type="term" value="F:oligopeptidase activity"/>
    <property type="evidence" value="ECO:0007669"/>
    <property type="project" value="TreeGrafter"/>
</dbReference>
<dbReference type="SUPFAM" id="SSF53474">
    <property type="entry name" value="alpha/beta-Hydrolases"/>
    <property type="match status" value="1"/>
</dbReference>
<dbReference type="PANTHER" id="PTHR42881:SF2">
    <property type="entry name" value="PROLYL ENDOPEPTIDASE"/>
    <property type="match status" value="1"/>
</dbReference>
<dbReference type="InterPro" id="IPR001375">
    <property type="entry name" value="Peptidase_S9_cat"/>
</dbReference>
<evidence type="ECO:0000259" key="5">
    <source>
        <dbReference type="Pfam" id="PF00326"/>
    </source>
</evidence>
<dbReference type="Pfam" id="PF00326">
    <property type="entry name" value="Peptidase_S9"/>
    <property type="match status" value="1"/>
</dbReference>
<keyword evidence="4" id="KW-0645">Protease</keyword>
<dbReference type="EMBL" id="CAJPIZ010002645">
    <property type="protein sequence ID" value="CAG2105309.1"/>
    <property type="molecule type" value="Genomic_DNA"/>
</dbReference>
<comment type="similarity">
    <text evidence="2 4">Belongs to the peptidase S9A family.</text>
</comment>
<dbReference type="PANTHER" id="PTHR42881">
    <property type="entry name" value="PROLYL ENDOPEPTIDASE"/>
    <property type="match status" value="1"/>
</dbReference>
<keyword evidence="7" id="KW-1185">Reference proteome</keyword>
<protein>
    <recommendedName>
        <fullName evidence="3 4">Prolyl endopeptidase</fullName>
        <ecNumber evidence="4">3.4.21.-</ecNumber>
    </recommendedName>
</protein>
<dbReference type="Gene3D" id="3.40.50.1820">
    <property type="entry name" value="alpha/beta hydrolase"/>
    <property type="match status" value="1"/>
</dbReference>
<organism evidence="6">
    <name type="scientific">Medioppia subpectinata</name>
    <dbReference type="NCBI Taxonomy" id="1979941"/>
    <lineage>
        <taxon>Eukaryota</taxon>
        <taxon>Metazoa</taxon>
        <taxon>Ecdysozoa</taxon>
        <taxon>Arthropoda</taxon>
        <taxon>Chelicerata</taxon>
        <taxon>Arachnida</taxon>
        <taxon>Acari</taxon>
        <taxon>Acariformes</taxon>
        <taxon>Sarcoptiformes</taxon>
        <taxon>Oribatida</taxon>
        <taxon>Brachypylina</taxon>
        <taxon>Oppioidea</taxon>
        <taxon>Oppiidae</taxon>
        <taxon>Medioppia</taxon>
    </lineage>
</organism>
<dbReference type="GO" id="GO:0004252">
    <property type="term" value="F:serine-type endopeptidase activity"/>
    <property type="evidence" value="ECO:0007669"/>
    <property type="project" value="UniProtKB-UniRule"/>
</dbReference>
<dbReference type="GO" id="GO:0005829">
    <property type="term" value="C:cytosol"/>
    <property type="evidence" value="ECO:0007669"/>
    <property type="project" value="TreeGrafter"/>
</dbReference>
<dbReference type="GO" id="GO:0006508">
    <property type="term" value="P:proteolysis"/>
    <property type="evidence" value="ECO:0007669"/>
    <property type="project" value="UniProtKB-KW"/>
</dbReference>
<keyword evidence="4" id="KW-0378">Hydrolase</keyword>
<dbReference type="InterPro" id="IPR029058">
    <property type="entry name" value="AB_hydrolase_fold"/>
</dbReference>
<keyword evidence="4" id="KW-0720">Serine protease</keyword>
<dbReference type="AlphaFoldDB" id="A0A7R9KKC1"/>
<evidence type="ECO:0000313" key="7">
    <source>
        <dbReference type="Proteomes" id="UP000759131"/>
    </source>
</evidence>
<dbReference type="EC" id="3.4.21.-" evidence="4"/>
<feature type="domain" description="Peptidase S9 prolyl oligopeptidase catalytic" evidence="5">
    <location>
        <begin position="9"/>
        <end position="120"/>
    </location>
</feature>
<dbReference type="InterPro" id="IPR051167">
    <property type="entry name" value="Prolyl_oligopep/macrocyclase"/>
</dbReference>
<proteinExistence type="inferred from homology"/>
<gene>
    <name evidence="6" type="ORF">OSB1V03_LOCUS5318</name>
</gene>